<dbReference type="PANTHER" id="PTHR42085:SF1">
    <property type="entry name" value="F-BOX DOMAIN-CONTAINING PROTEIN"/>
    <property type="match status" value="1"/>
</dbReference>
<evidence type="ECO:0000313" key="2">
    <source>
        <dbReference type="Proteomes" id="UP000664203"/>
    </source>
</evidence>
<reference evidence="1" key="1">
    <citation type="submission" date="2021-03" db="EMBL/GenBank/DDBJ databases">
        <authorList>
            <person name="Tagirdzhanova G."/>
        </authorList>
    </citation>
    <scope>NUCLEOTIDE SEQUENCE</scope>
</reference>
<dbReference type="EMBL" id="CAJPDR010000104">
    <property type="protein sequence ID" value="CAF9917864.1"/>
    <property type="molecule type" value="Genomic_DNA"/>
</dbReference>
<comment type="caution">
    <text evidence="1">The sequence shown here is derived from an EMBL/GenBank/DDBJ whole genome shotgun (WGS) entry which is preliminary data.</text>
</comment>
<dbReference type="Proteomes" id="UP000664203">
    <property type="component" value="Unassembled WGS sequence"/>
</dbReference>
<dbReference type="OrthoDB" id="62952at2759"/>
<dbReference type="PANTHER" id="PTHR42085">
    <property type="entry name" value="F-BOX DOMAIN-CONTAINING PROTEIN"/>
    <property type="match status" value="1"/>
</dbReference>
<gene>
    <name evidence="1" type="ORF">ALECFALPRED_000386</name>
</gene>
<dbReference type="AlphaFoldDB" id="A0A8H3F6E0"/>
<evidence type="ECO:0000313" key="1">
    <source>
        <dbReference type="EMBL" id="CAF9917864.1"/>
    </source>
</evidence>
<protein>
    <submittedName>
        <fullName evidence="1">Uncharacterized protein</fullName>
    </submittedName>
</protein>
<dbReference type="InterPro" id="IPR038883">
    <property type="entry name" value="AN11006-like"/>
</dbReference>
<name>A0A8H3F6E0_9LECA</name>
<accession>A0A8H3F6E0</accession>
<sequence>MDSSTDCFDLHASGLSAIDVDDFSGGAVITTSQRRRQGRFPLMRLPKEIRLHVLSFLLPDVDQIDSGNEWGCSQDAGEGVTAFIWTTYRHDNAPCEMAVMRTNRQIYEETAGYLYDRLTMIVHIEDDGVDFLTTHWGCGSVKGCLDTNIPLHKFRCVWLQVQASYDQPKHLVHVRRNLVDFCSKLYRLESLNCVRVDFWDSSHCQAGTMWGSEEPTSIQGGVKVATKDLEDLMEYTGDDENTVEKQTWRAANSTGTALVSTDIELILQPLKLLRNVGSCQIFLNPHLQEHTSLVELVAGYKGMIESKEELLLEDLMLVHATSEDLYRLARSVHGEGFYHLHSTEQERMESLLWQTRKWHSIRSEPGR</sequence>
<keyword evidence="2" id="KW-1185">Reference proteome</keyword>
<organism evidence="1 2">
    <name type="scientific">Alectoria fallacina</name>
    <dbReference type="NCBI Taxonomy" id="1903189"/>
    <lineage>
        <taxon>Eukaryota</taxon>
        <taxon>Fungi</taxon>
        <taxon>Dikarya</taxon>
        <taxon>Ascomycota</taxon>
        <taxon>Pezizomycotina</taxon>
        <taxon>Lecanoromycetes</taxon>
        <taxon>OSLEUM clade</taxon>
        <taxon>Lecanoromycetidae</taxon>
        <taxon>Lecanorales</taxon>
        <taxon>Lecanorineae</taxon>
        <taxon>Parmeliaceae</taxon>
        <taxon>Alectoria</taxon>
    </lineage>
</organism>
<proteinExistence type="predicted"/>